<feature type="region of interest" description="Disordered" evidence="1">
    <location>
        <begin position="147"/>
        <end position="177"/>
    </location>
</feature>
<feature type="compositionally biased region" description="Basic and acidic residues" evidence="1">
    <location>
        <begin position="253"/>
        <end position="267"/>
    </location>
</feature>
<organism evidence="2 3">
    <name type="scientific">Acrodontium crateriforme</name>
    <dbReference type="NCBI Taxonomy" id="150365"/>
    <lineage>
        <taxon>Eukaryota</taxon>
        <taxon>Fungi</taxon>
        <taxon>Dikarya</taxon>
        <taxon>Ascomycota</taxon>
        <taxon>Pezizomycotina</taxon>
        <taxon>Dothideomycetes</taxon>
        <taxon>Dothideomycetidae</taxon>
        <taxon>Mycosphaerellales</taxon>
        <taxon>Teratosphaeriaceae</taxon>
        <taxon>Acrodontium</taxon>
    </lineage>
</organism>
<gene>
    <name evidence="2" type="ORF">R9X50_00750200</name>
</gene>
<feature type="region of interest" description="Disordered" evidence="1">
    <location>
        <begin position="30"/>
        <end position="103"/>
    </location>
</feature>
<protein>
    <submittedName>
        <fullName evidence="2">Uncharacterized protein</fullName>
    </submittedName>
</protein>
<reference evidence="2 3" key="1">
    <citation type="submission" date="2023-11" db="EMBL/GenBank/DDBJ databases">
        <title>An acidophilic fungus is an integral part of prey digestion in a carnivorous sundew plant.</title>
        <authorList>
            <person name="Tsai I.J."/>
        </authorList>
    </citation>
    <scope>NUCLEOTIDE SEQUENCE [LARGE SCALE GENOMIC DNA]</scope>
    <source>
        <strain evidence="2">169a</strain>
    </source>
</reference>
<feature type="compositionally biased region" description="Polar residues" evidence="1">
    <location>
        <begin position="54"/>
        <end position="81"/>
    </location>
</feature>
<name>A0AAQ3MBG7_9PEZI</name>
<proteinExistence type="predicted"/>
<sequence length="336" mass="37462">MANDALQSITTLLDTVPAWIADLEKLAKETTDRRTDALSRTRLADDSSPRKQKPTINVSVRSQDSTSVRSARRNNLSSPTWPSHCKQKTSSLASGDDHNASVAKPKTTVPVYYDGDVQKQFERIVRAIGSNRNALRRGKMCVKVDALSRSGSTSSNKSTSSTEPSLPTYNSLDPKAFRGRRTERSIFGFDDGTKPFDQIDSFLEKGQAFCEKAAHQILRDGTCSTEIRNATAQFAQAIKAAEIELPVLKHRSEKAAERRQRSAERRQTATVSEPKLQPITWESLPDLLSSQPTDIRLEVDDSLVDDDSEDDCIDLPVLVLPTRKYQQMDVWRTAVH</sequence>
<keyword evidence="3" id="KW-1185">Reference proteome</keyword>
<evidence type="ECO:0000313" key="2">
    <source>
        <dbReference type="EMBL" id="WPH04610.1"/>
    </source>
</evidence>
<dbReference type="AlphaFoldDB" id="A0AAQ3MBG7"/>
<feature type="compositionally biased region" description="Low complexity" evidence="1">
    <location>
        <begin position="148"/>
        <end position="165"/>
    </location>
</feature>
<feature type="compositionally biased region" description="Basic and acidic residues" evidence="1">
    <location>
        <begin position="30"/>
        <end position="49"/>
    </location>
</feature>
<accession>A0AAQ3MBG7</accession>
<feature type="region of interest" description="Disordered" evidence="1">
    <location>
        <begin position="253"/>
        <end position="273"/>
    </location>
</feature>
<evidence type="ECO:0000256" key="1">
    <source>
        <dbReference type="SAM" id="MobiDB-lite"/>
    </source>
</evidence>
<dbReference type="EMBL" id="CP138592">
    <property type="protein sequence ID" value="WPH04610.1"/>
    <property type="molecule type" value="Genomic_DNA"/>
</dbReference>
<evidence type="ECO:0000313" key="3">
    <source>
        <dbReference type="Proteomes" id="UP001303373"/>
    </source>
</evidence>
<dbReference type="Proteomes" id="UP001303373">
    <property type="component" value="Chromosome 13"/>
</dbReference>